<accession>A0ACB8S9D3</accession>
<dbReference type="EMBL" id="MU275845">
    <property type="protein sequence ID" value="KAI0052515.1"/>
    <property type="molecule type" value="Genomic_DNA"/>
</dbReference>
<reference evidence="1" key="1">
    <citation type="submission" date="2021-02" db="EMBL/GenBank/DDBJ databases">
        <authorList>
            <consortium name="DOE Joint Genome Institute"/>
            <person name="Ahrendt S."/>
            <person name="Looney B.P."/>
            <person name="Miyauchi S."/>
            <person name="Morin E."/>
            <person name="Drula E."/>
            <person name="Courty P.E."/>
            <person name="Chicoki N."/>
            <person name="Fauchery L."/>
            <person name="Kohler A."/>
            <person name="Kuo A."/>
            <person name="Labutti K."/>
            <person name="Pangilinan J."/>
            <person name="Lipzen A."/>
            <person name="Riley R."/>
            <person name="Andreopoulos W."/>
            <person name="He G."/>
            <person name="Johnson J."/>
            <person name="Barry K.W."/>
            <person name="Grigoriev I.V."/>
            <person name="Nagy L."/>
            <person name="Hibbett D."/>
            <person name="Henrissat B."/>
            <person name="Matheny P.B."/>
            <person name="Labbe J."/>
            <person name="Martin F."/>
        </authorList>
    </citation>
    <scope>NUCLEOTIDE SEQUENCE</scope>
    <source>
        <strain evidence="1">FP105234-sp</strain>
    </source>
</reference>
<gene>
    <name evidence="1" type="ORF">FA95DRAFT_1330489</name>
</gene>
<dbReference type="Proteomes" id="UP000814033">
    <property type="component" value="Unassembled WGS sequence"/>
</dbReference>
<protein>
    <submittedName>
        <fullName evidence="1">Uncharacterized protein</fullName>
    </submittedName>
</protein>
<evidence type="ECO:0000313" key="2">
    <source>
        <dbReference type="Proteomes" id="UP000814033"/>
    </source>
</evidence>
<evidence type="ECO:0000313" key="1">
    <source>
        <dbReference type="EMBL" id="KAI0052515.1"/>
    </source>
</evidence>
<proteinExistence type="predicted"/>
<reference evidence="1" key="2">
    <citation type="journal article" date="2022" name="New Phytol.">
        <title>Evolutionary transition to the ectomycorrhizal habit in the genomes of a hyperdiverse lineage of mushroom-forming fungi.</title>
        <authorList>
            <person name="Looney B."/>
            <person name="Miyauchi S."/>
            <person name="Morin E."/>
            <person name="Drula E."/>
            <person name="Courty P.E."/>
            <person name="Kohler A."/>
            <person name="Kuo A."/>
            <person name="LaButti K."/>
            <person name="Pangilinan J."/>
            <person name="Lipzen A."/>
            <person name="Riley R."/>
            <person name="Andreopoulos W."/>
            <person name="He G."/>
            <person name="Johnson J."/>
            <person name="Nolan M."/>
            <person name="Tritt A."/>
            <person name="Barry K.W."/>
            <person name="Grigoriev I.V."/>
            <person name="Nagy L.G."/>
            <person name="Hibbett D."/>
            <person name="Henrissat B."/>
            <person name="Matheny P.B."/>
            <person name="Labbe J."/>
            <person name="Martin F.M."/>
        </authorList>
    </citation>
    <scope>NUCLEOTIDE SEQUENCE</scope>
    <source>
        <strain evidence="1">FP105234-sp</strain>
    </source>
</reference>
<comment type="caution">
    <text evidence="1">The sequence shown here is derived from an EMBL/GenBank/DDBJ whole genome shotgun (WGS) entry which is preliminary data.</text>
</comment>
<sequence>MPSHHRTQEAVILQSILDDAPRLRQFSPSIQYGGATCVLHPRSIRLPEPTPLASSLRAIGIGPHIASYLSELYIRTAHCLKSHSEPQFTRSAAALISTPGQALEDLLQHFEVTFVLRYNRTLQSWASHVVDLSLAWLAGSPHPPSMPLFKHPLRPGIEEIVDDEPDDRILIQSPWSRVSHNVSKPFALTGTEDYTDATITVSILPLARVASQEIPPAAEPPTLALLSDCIDAADLSSFCAPIYSFPACYPPNSDAEPDGTVSHRPLPRLSHPLNHASKPKSGSDVVSMLDAFNGMRIVPSDNATKTGRPKATAPLRAARAPMFALMPAAKSAPSTPAVSLAGPSNTLPPSDASSTRRRVAPLPNRVRKPSAPPAKTTLSPIPPPGNRHEPSRAHSPNSSAVATSAGMMSPCKEEPGSPSPIPKLTLVSRPSPVLRSLPPPSTVVSPLASPRRDQTEGISGRPTARAPSGPSTTFRMQPTDVEKPTLALTIPTKPSTAPPRRKLAALPKRRPPVVPVADAHPMDRGHPRTPSSVSSSPRSSVSRTPSLASISSRSPDSPLRELETPPSSPPRYPEQPLYFRGSCDPAATLSPRKVVSASLDFAWRVKEEDLS</sequence>
<keyword evidence="2" id="KW-1185">Reference proteome</keyword>
<organism evidence="1 2">
    <name type="scientific">Auriscalpium vulgare</name>
    <dbReference type="NCBI Taxonomy" id="40419"/>
    <lineage>
        <taxon>Eukaryota</taxon>
        <taxon>Fungi</taxon>
        <taxon>Dikarya</taxon>
        <taxon>Basidiomycota</taxon>
        <taxon>Agaricomycotina</taxon>
        <taxon>Agaricomycetes</taxon>
        <taxon>Russulales</taxon>
        <taxon>Auriscalpiaceae</taxon>
        <taxon>Auriscalpium</taxon>
    </lineage>
</organism>
<name>A0ACB8S9D3_9AGAM</name>